<feature type="transmembrane region" description="Helical" evidence="12">
    <location>
        <begin position="151"/>
        <end position="171"/>
    </location>
</feature>
<keyword evidence="5 12" id="KW-0589">Pheromone response</keyword>
<reference evidence="15" key="1">
    <citation type="submission" date="2011-03" db="EMBL/GenBank/DDBJ databases">
        <title>Version 3 of the genome sequence of Otolemur garnettii (Bushbaby).</title>
        <authorList>
            <consortium name="The Broad Institute Genome Sequencing Platform"/>
            <person name="Di Palma F."/>
            <person name="Johnson J."/>
            <person name="Lander E.S."/>
            <person name="Lindblad-Toh K."/>
            <person name="Jaffe D.B."/>
            <person name="Gnerre S."/>
            <person name="MacCallum I."/>
            <person name="Przybylski D."/>
            <person name="Ribeiro F.J."/>
            <person name="Burton J.N."/>
            <person name="Walker B.J."/>
            <person name="Sharpe T."/>
            <person name="Hall G."/>
        </authorList>
    </citation>
    <scope>NUCLEOTIDE SEQUENCE [LARGE SCALE GENOMIC DNA]</scope>
</reference>
<keyword evidence="6 12" id="KW-0812">Transmembrane</keyword>
<evidence type="ECO:0000313" key="14">
    <source>
        <dbReference type="Ensembl" id="ENSOGAP00000019515.1"/>
    </source>
</evidence>
<dbReference type="Proteomes" id="UP000005225">
    <property type="component" value="Unassembled WGS sequence"/>
</dbReference>
<dbReference type="Pfam" id="PF03402">
    <property type="entry name" value="V1R"/>
    <property type="match status" value="1"/>
</dbReference>
<dbReference type="EMBL" id="AAQR03181537">
    <property type="status" value="NOT_ANNOTATED_CDS"/>
    <property type="molecule type" value="Genomic_DNA"/>
</dbReference>
<feature type="transmembrane region" description="Helical" evidence="12">
    <location>
        <begin position="253"/>
        <end position="278"/>
    </location>
</feature>
<evidence type="ECO:0000256" key="7">
    <source>
        <dbReference type="ARBA" id="ARBA00022989"/>
    </source>
</evidence>
<name>H0XTS3_OTOGA</name>
<dbReference type="OMA" id="KTPRICY"/>
<keyword evidence="4 12" id="KW-1003">Cell membrane</keyword>
<dbReference type="AlphaFoldDB" id="H0XTS3"/>
<evidence type="ECO:0000256" key="3">
    <source>
        <dbReference type="ARBA" id="ARBA00010663"/>
    </source>
</evidence>
<protein>
    <recommendedName>
        <fullName evidence="12">Vomeronasal type-1 receptor</fullName>
    </recommendedName>
</protein>
<proteinExistence type="inferred from homology"/>
<evidence type="ECO:0000256" key="5">
    <source>
        <dbReference type="ARBA" id="ARBA00022507"/>
    </source>
</evidence>
<evidence type="ECO:0000256" key="4">
    <source>
        <dbReference type="ARBA" id="ARBA00022475"/>
    </source>
</evidence>
<dbReference type="GO" id="GO:0007606">
    <property type="term" value="P:sensory perception of chemical stimulus"/>
    <property type="evidence" value="ECO:0007669"/>
    <property type="project" value="UniProtKB-ARBA"/>
</dbReference>
<dbReference type="HOGENOM" id="CLU_058641_1_0_1"/>
<keyword evidence="11 12" id="KW-0807">Transducer</keyword>
<comment type="function">
    <text evidence="1">Putative pheromone receptor.</text>
</comment>
<evidence type="ECO:0000256" key="2">
    <source>
        <dbReference type="ARBA" id="ARBA00004651"/>
    </source>
</evidence>
<dbReference type="InParanoid" id="H0XTS3"/>
<feature type="transmembrane region" description="Helical" evidence="12">
    <location>
        <begin position="32"/>
        <end position="56"/>
    </location>
</feature>
<feature type="transmembrane region" description="Helical" evidence="12">
    <location>
        <begin position="207"/>
        <end position="224"/>
    </location>
</feature>
<keyword evidence="10 12" id="KW-0675">Receptor</keyword>
<evidence type="ECO:0000256" key="9">
    <source>
        <dbReference type="ARBA" id="ARBA00023136"/>
    </source>
</evidence>
<feature type="transmembrane region" description="Helical" evidence="12">
    <location>
        <begin position="284"/>
        <end position="305"/>
    </location>
</feature>
<dbReference type="InterPro" id="IPR004072">
    <property type="entry name" value="Vmron_rcpt_1"/>
</dbReference>
<sequence>VAITSTAGSAVPAMHSQYNILRTVGEVAVKTIFPLLIVVGTMANVFLFFHNVSPILTGLRMRPTHTILAHLAVANSLVLFSTGIPHVMVTFVLRKSLSSIECKLVYYVRLVARSTTMCSTCVLSTFRYLILVPRGPGTAMLRGRAPKATGPVCGTCWVFSALWSMSISVIMTSPRDINVDNYTQLRGFCSHSTSTAGITYLWSAPDAMFFVLMGWTSGSMMLLLQKHRQRVQHVHTTSQYHKSPPETRATHTVLMLVVTFVLFYMLNSIIPFYMAAYWGYSLQLIRVSSVLGSCFPTVGPFLLILRDP</sequence>
<keyword evidence="8 12" id="KW-0297">G-protein coupled receptor</keyword>
<evidence type="ECO:0000256" key="10">
    <source>
        <dbReference type="ARBA" id="ARBA00023170"/>
    </source>
</evidence>
<evidence type="ECO:0000256" key="11">
    <source>
        <dbReference type="ARBA" id="ARBA00023224"/>
    </source>
</evidence>
<dbReference type="GeneTree" id="ENSGT00960000186612"/>
<comment type="similarity">
    <text evidence="3 12">Belongs to the G-protein coupled receptor 1 family.</text>
</comment>
<dbReference type="PROSITE" id="PS50262">
    <property type="entry name" value="G_PROTEIN_RECEP_F1_2"/>
    <property type="match status" value="1"/>
</dbReference>
<evidence type="ECO:0000256" key="8">
    <source>
        <dbReference type="ARBA" id="ARBA00023040"/>
    </source>
</evidence>
<dbReference type="FunFam" id="1.20.1070.10:FF:000120">
    <property type="entry name" value="Vomeronasal type-1 receptor"/>
    <property type="match status" value="1"/>
</dbReference>
<keyword evidence="7 12" id="KW-1133">Transmembrane helix</keyword>
<dbReference type="SUPFAM" id="SSF81321">
    <property type="entry name" value="Family A G protein-coupled receptor-like"/>
    <property type="match status" value="1"/>
</dbReference>
<accession>H0XTS3</accession>
<comment type="subcellular location">
    <subcellularLocation>
        <location evidence="2 12">Cell membrane</location>
        <topology evidence="2 12">Multi-pass membrane protein</topology>
    </subcellularLocation>
</comment>
<dbReference type="GO" id="GO:0019236">
    <property type="term" value="P:response to pheromone"/>
    <property type="evidence" value="ECO:0007669"/>
    <property type="project" value="UniProtKB-KW"/>
</dbReference>
<feature type="transmembrane region" description="Helical" evidence="12">
    <location>
        <begin position="105"/>
        <end position="130"/>
    </location>
</feature>
<evidence type="ECO:0000256" key="6">
    <source>
        <dbReference type="ARBA" id="ARBA00022692"/>
    </source>
</evidence>
<feature type="transmembrane region" description="Helical" evidence="12">
    <location>
        <begin position="68"/>
        <end position="93"/>
    </location>
</feature>
<reference evidence="14" key="3">
    <citation type="submission" date="2025-09" db="UniProtKB">
        <authorList>
            <consortium name="Ensembl"/>
        </authorList>
    </citation>
    <scope>IDENTIFICATION</scope>
</reference>
<dbReference type="PANTHER" id="PTHR24062">
    <property type="entry name" value="VOMERONASAL TYPE-1 RECEPTOR"/>
    <property type="match status" value="1"/>
</dbReference>
<evidence type="ECO:0000313" key="15">
    <source>
        <dbReference type="Proteomes" id="UP000005225"/>
    </source>
</evidence>
<dbReference type="GO" id="GO:0016503">
    <property type="term" value="F:pheromone receptor activity"/>
    <property type="evidence" value="ECO:0007669"/>
    <property type="project" value="InterPro"/>
</dbReference>
<feature type="domain" description="G-protein coupled receptors family 1 profile" evidence="13">
    <location>
        <begin position="40"/>
        <end position="303"/>
    </location>
</feature>
<dbReference type="InterPro" id="IPR017452">
    <property type="entry name" value="GPCR_Rhodpsn_7TM"/>
</dbReference>
<evidence type="ECO:0000256" key="12">
    <source>
        <dbReference type="RuleBase" id="RU364061"/>
    </source>
</evidence>
<reference evidence="14" key="2">
    <citation type="submission" date="2025-08" db="UniProtKB">
        <authorList>
            <consortium name="Ensembl"/>
        </authorList>
    </citation>
    <scope>IDENTIFICATION</scope>
</reference>
<dbReference type="Ensembl" id="ENSOGAT00000030863.1">
    <property type="protein sequence ID" value="ENSOGAP00000019515.1"/>
    <property type="gene ID" value="ENSOGAG00000032953.1"/>
</dbReference>
<organism evidence="14 15">
    <name type="scientific">Otolemur garnettii</name>
    <name type="common">Small-eared galago</name>
    <name type="synonym">Garnett's greater bushbaby</name>
    <dbReference type="NCBI Taxonomy" id="30611"/>
    <lineage>
        <taxon>Eukaryota</taxon>
        <taxon>Metazoa</taxon>
        <taxon>Chordata</taxon>
        <taxon>Craniata</taxon>
        <taxon>Vertebrata</taxon>
        <taxon>Euteleostomi</taxon>
        <taxon>Mammalia</taxon>
        <taxon>Eutheria</taxon>
        <taxon>Euarchontoglires</taxon>
        <taxon>Primates</taxon>
        <taxon>Strepsirrhini</taxon>
        <taxon>Lorisiformes</taxon>
        <taxon>Galagidae</taxon>
        <taxon>Otolemur</taxon>
    </lineage>
</organism>
<evidence type="ECO:0000256" key="1">
    <source>
        <dbReference type="ARBA" id="ARBA00003878"/>
    </source>
</evidence>
<keyword evidence="15" id="KW-1185">Reference proteome</keyword>
<dbReference type="GO" id="GO:0005886">
    <property type="term" value="C:plasma membrane"/>
    <property type="evidence" value="ECO:0007669"/>
    <property type="project" value="UniProtKB-SubCell"/>
</dbReference>
<dbReference type="Gene3D" id="1.20.1070.10">
    <property type="entry name" value="Rhodopsin 7-helix transmembrane proteins"/>
    <property type="match status" value="1"/>
</dbReference>
<keyword evidence="9 12" id="KW-0472">Membrane</keyword>
<dbReference type="eggNOG" id="ENOG502RD1P">
    <property type="taxonomic scope" value="Eukaryota"/>
</dbReference>
<evidence type="ECO:0000259" key="13">
    <source>
        <dbReference type="PROSITE" id="PS50262"/>
    </source>
</evidence>